<dbReference type="InterPro" id="IPR009100">
    <property type="entry name" value="AcylCoA_DH/oxidase_NM_dom_sf"/>
</dbReference>
<dbReference type="EMBL" id="BAABJP010000024">
    <property type="protein sequence ID" value="GAA5161656.1"/>
    <property type="molecule type" value="Genomic_DNA"/>
</dbReference>
<feature type="domain" description="Acyl-CoA dehydrogenase C-terminal" evidence="3">
    <location>
        <begin position="244"/>
        <end position="374"/>
    </location>
</feature>
<dbReference type="SUPFAM" id="SSF47203">
    <property type="entry name" value="Acyl-CoA dehydrogenase C-terminal domain-like"/>
    <property type="match status" value="1"/>
</dbReference>
<accession>A0ABP9QH06</accession>
<dbReference type="Gene3D" id="2.40.110.10">
    <property type="entry name" value="Butyryl-CoA Dehydrogenase, subunit A, domain 2"/>
    <property type="match status" value="1"/>
</dbReference>
<sequence>MLDATEQSRELVARAEKLVPLLRENAERADSERRLPDEVVNALIESEIFRAWVPRRYGGHEIDPVSHFEMTTHLSRGCSSTGWTVAMMTTTSWMACQLPDKGMDEIFGDDPDARFVGLFTPSEEPAKKVDGGYLISGSKPFATGCLWANWAEIPMAVMGDDGQLENVYWMFFPMSETTIEDTWHVMGMRGTASQTVHFKDVFVPEHRTIAMLGPQGAMGGYTRNEHPEEALYRGQISMIARECFVGSVLGIAKHALEVVLKKLPKRSIQYGPYTKQAEAVPTQLQVAEAANMIDTAELHARRAAEDTWKVAQSGVYPTDPMVRIRCGHDSTFAIRTAKEAVDRLMYVTGASSIAQGNPLERLFRDAAVGTLHGIARVDATTELLGSALCGQEPHGSMIF</sequence>
<organism evidence="4 5">
    <name type="scientific">Pseudonocardia eucalypti</name>
    <dbReference type="NCBI Taxonomy" id="648755"/>
    <lineage>
        <taxon>Bacteria</taxon>
        <taxon>Bacillati</taxon>
        <taxon>Actinomycetota</taxon>
        <taxon>Actinomycetes</taxon>
        <taxon>Pseudonocardiales</taxon>
        <taxon>Pseudonocardiaceae</taxon>
        <taxon>Pseudonocardia</taxon>
    </lineage>
</organism>
<dbReference type="InterPro" id="IPR037069">
    <property type="entry name" value="AcylCoA_DH/ox_N_sf"/>
</dbReference>
<dbReference type="Pfam" id="PF02771">
    <property type="entry name" value="Acyl-CoA_dh_N"/>
    <property type="match status" value="1"/>
</dbReference>
<dbReference type="PIRSF" id="PIRSF016578">
    <property type="entry name" value="HsaA"/>
    <property type="match status" value="1"/>
</dbReference>
<name>A0ABP9QH06_9PSEU</name>
<dbReference type="InterPro" id="IPR036250">
    <property type="entry name" value="AcylCo_DH-like_C"/>
</dbReference>
<evidence type="ECO:0000313" key="4">
    <source>
        <dbReference type="EMBL" id="GAA5161656.1"/>
    </source>
</evidence>
<feature type="domain" description="Acyl-CoA dehydrogenase/oxidase N-terminal" evidence="2">
    <location>
        <begin position="22"/>
        <end position="90"/>
    </location>
</feature>
<dbReference type="PANTHER" id="PTHR43884:SF12">
    <property type="entry name" value="ISOVALERYL-COA DEHYDROGENASE, MITOCHONDRIAL-RELATED"/>
    <property type="match status" value="1"/>
</dbReference>
<protein>
    <submittedName>
        <fullName evidence="4">Acyl-CoA dehydrogenase family protein</fullName>
    </submittedName>
</protein>
<dbReference type="SUPFAM" id="SSF56645">
    <property type="entry name" value="Acyl-CoA dehydrogenase NM domain-like"/>
    <property type="match status" value="1"/>
</dbReference>
<dbReference type="InterPro" id="IPR046373">
    <property type="entry name" value="Acyl-CoA_Oxase/DH_mid-dom_sf"/>
</dbReference>
<evidence type="ECO:0000313" key="5">
    <source>
        <dbReference type="Proteomes" id="UP001428817"/>
    </source>
</evidence>
<evidence type="ECO:0000256" key="1">
    <source>
        <dbReference type="ARBA" id="ARBA00023002"/>
    </source>
</evidence>
<dbReference type="Gene3D" id="1.10.540.10">
    <property type="entry name" value="Acyl-CoA dehydrogenase/oxidase, N-terminal domain"/>
    <property type="match status" value="1"/>
</dbReference>
<dbReference type="Pfam" id="PF08028">
    <property type="entry name" value="Acyl-CoA_dh_2"/>
    <property type="match status" value="1"/>
</dbReference>
<dbReference type="InterPro" id="IPR013786">
    <property type="entry name" value="AcylCoA_DH/ox_N"/>
</dbReference>
<proteinExistence type="predicted"/>
<dbReference type="Gene3D" id="1.20.140.10">
    <property type="entry name" value="Butyryl-CoA Dehydrogenase, subunit A, domain 3"/>
    <property type="match status" value="1"/>
</dbReference>
<keyword evidence="1" id="KW-0560">Oxidoreductase</keyword>
<gene>
    <name evidence="4" type="ORF">GCM10023321_46250</name>
</gene>
<comment type="caution">
    <text evidence="4">The sequence shown here is derived from an EMBL/GenBank/DDBJ whole genome shotgun (WGS) entry which is preliminary data.</text>
</comment>
<reference evidence="5" key="1">
    <citation type="journal article" date="2019" name="Int. J. Syst. Evol. Microbiol.">
        <title>The Global Catalogue of Microorganisms (GCM) 10K type strain sequencing project: providing services to taxonomists for standard genome sequencing and annotation.</title>
        <authorList>
            <consortium name="The Broad Institute Genomics Platform"/>
            <consortium name="The Broad Institute Genome Sequencing Center for Infectious Disease"/>
            <person name="Wu L."/>
            <person name="Ma J."/>
        </authorList>
    </citation>
    <scope>NUCLEOTIDE SEQUENCE [LARGE SCALE GENOMIC DNA]</scope>
    <source>
        <strain evidence="5">JCM 18303</strain>
    </source>
</reference>
<evidence type="ECO:0000259" key="2">
    <source>
        <dbReference type="Pfam" id="PF02771"/>
    </source>
</evidence>
<dbReference type="PANTHER" id="PTHR43884">
    <property type="entry name" value="ACYL-COA DEHYDROGENASE"/>
    <property type="match status" value="1"/>
</dbReference>
<dbReference type="Proteomes" id="UP001428817">
    <property type="component" value="Unassembled WGS sequence"/>
</dbReference>
<dbReference type="RefSeq" id="WP_185060118.1">
    <property type="nucleotide sequence ID" value="NZ_BAABJP010000024.1"/>
</dbReference>
<evidence type="ECO:0000259" key="3">
    <source>
        <dbReference type="Pfam" id="PF08028"/>
    </source>
</evidence>
<dbReference type="InterPro" id="IPR013107">
    <property type="entry name" value="Acyl-CoA_DH_C"/>
</dbReference>
<keyword evidence="5" id="KW-1185">Reference proteome</keyword>